<dbReference type="GO" id="GO:0004340">
    <property type="term" value="F:glucokinase activity"/>
    <property type="evidence" value="ECO:0007669"/>
    <property type="project" value="InterPro"/>
</dbReference>
<sequence length="332" mass="35095">MKFPFPVLVCDIGGTNARFALAAGPGAPLEPGPHVRTADFPSFEDAVAAAVPRLSARPLSLIACAAGPVAGRTVKLTNANWLIDGETVAARAALRQGLLLNDFEAQALSLPVLRREATIPIGRDFKPRPGVQLVIGLGTGLGAAALIEADGRHLVLPTEAGHMDFGPKGTKQAAIWSRLDTRPHGRISVETLLSGSGLARLHRARRLEEGQAEPSLDEIALVARANADPGGDEAATLRLAWSLVARFSGDFALAFLAKGGVTYAGGILPRLVKFLNAQDFRAEFENKAPLEDVLRSIATRLIVAKDSVLSGMAAIAAAPQNYAIDYARRAWR</sequence>
<dbReference type="GO" id="GO:0005829">
    <property type="term" value="C:cytosol"/>
    <property type="evidence" value="ECO:0007669"/>
    <property type="project" value="TreeGrafter"/>
</dbReference>
<organism evidence="4 5">
    <name type="scientific">Methylocapsa palsarum</name>
    <dbReference type="NCBI Taxonomy" id="1612308"/>
    <lineage>
        <taxon>Bacteria</taxon>
        <taxon>Pseudomonadati</taxon>
        <taxon>Pseudomonadota</taxon>
        <taxon>Alphaproteobacteria</taxon>
        <taxon>Hyphomicrobiales</taxon>
        <taxon>Beijerinckiaceae</taxon>
        <taxon>Methylocapsa</taxon>
    </lineage>
</organism>
<gene>
    <name evidence="4" type="ORF">SAMN05444581_10866</name>
</gene>
<dbReference type="GO" id="GO:0005524">
    <property type="term" value="F:ATP binding"/>
    <property type="evidence" value="ECO:0007669"/>
    <property type="project" value="InterPro"/>
</dbReference>
<evidence type="ECO:0000256" key="1">
    <source>
        <dbReference type="ARBA" id="ARBA00022679"/>
    </source>
</evidence>
<dbReference type="Gene3D" id="3.40.367.20">
    <property type="match status" value="1"/>
</dbReference>
<dbReference type="AlphaFoldDB" id="A0A1I3ZN09"/>
<dbReference type="InterPro" id="IPR043129">
    <property type="entry name" value="ATPase_NBD"/>
</dbReference>
<dbReference type="OrthoDB" id="9800595at2"/>
<dbReference type="PANTHER" id="PTHR47690:SF1">
    <property type="entry name" value="GLUCOKINASE"/>
    <property type="match status" value="1"/>
</dbReference>
<keyword evidence="1" id="KW-0808">Transferase</keyword>
<evidence type="ECO:0000313" key="4">
    <source>
        <dbReference type="EMBL" id="SFK45524.1"/>
    </source>
</evidence>
<dbReference type="Pfam" id="PF02685">
    <property type="entry name" value="Glucokinase"/>
    <property type="match status" value="1"/>
</dbReference>
<keyword evidence="5" id="KW-1185">Reference proteome</keyword>
<dbReference type="Gene3D" id="3.30.420.40">
    <property type="match status" value="1"/>
</dbReference>
<dbReference type="InterPro" id="IPR003836">
    <property type="entry name" value="Glucokinase"/>
</dbReference>
<proteinExistence type="inferred from homology"/>
<evidence type="ECO:0000256" key="2">
    <source>
        <dbReference type="ARBA" id="ARBA00022777"/>
    </source>
</evidence>
<dbReference type="RefSeq" id="WP_091681970.1">
    <property type="nucleotide sequence ID" value="NZ_FOSN01000008.1"/>
</dbReference>
<dbReference type="GO" id="GO:0006096">
    <property type="term" value="P:glycolytic process"/>
    <property type="evidence" value="ECO:0007669"/>
    <property type="project" value="InterPro"/>
</dbReference>
<dbReference type="STRING" id="1612308.SAMN05444581_10866"/>
<dbReference type="CDD" id="cd24008">
    <property type="entry name" value="ASKHA_NBD_GLK"/>
    <property type="match status" value="1"/>
</dbReference>
<dbReference type="Proteomes" id="UP000198755">
    <property type="component" value="Unassembled WGS sequence"/>
</dbReference>
<dbReference type="InterPro" id="IPR050201">
    <property type="entry name" value="Bacterial_glucokinase"/>
</dbReference>
<comment type="similarity">
    <text evidence="3">Belongs to the bacterial glucokinase family.</text>
</comment>
<reference evidence="4 5" key="1">
    <citation type="submission" date="2016-10" db="EMBL/GenBank/DDBJ databases">
        <authorList>
            <person name="de Groot N.N."/>
        </authorList>
    </citation>
    <scope>NUCLEOTIDE SEQUENCE [LARGE SCALE GENOMIC DNA]</scope>
    <source>
        <strain evidence="4 5">NE2</strain>
    </source>
</reference>
<evidence type="ECO:0000256" key="3">
    <source>
        <dbReference type="RuleBase" id="RU004046"/>
    </source>
</evidence>
<dbReference type="GO" id="GO:0005536">
    <property type="term" value="F:D-glucose binding"/>
    <property type="evidence" value="ECO:0007669"/>
    <property type="project" value="InterPro"/>
</dbReference>
<name>A0A1I3ZN09_9HYPH</name>
<dbReference type="SUPFAM" id="SSF53067">
    <property type="entry name" value="Actin-like ATPase domain"/>
    <property type="match status" value="1"/>
</dbReference>
<dbReference type="EMBL" id="FOSN01000008">
    <property type="protein sequence ID" value="SFK45524.1"/>
    <property type="molecule type" value="Genomic_DNA"/>
</dbReference>
<accession>A0A1I3ZN09</accession>
<evidence type="ECO:0000313" key="5">
    <source>
        <dbReference type="Proteomes" id="UP000198755"/>
    </source>
</evidence>
<protein>
    <submittedName>
        <fullName evidence="4">Glucokinase</fullName>
    </submittedName>
</protein>
<keyword evidence="2 4" id="KW-0418">Kinase</keyword>
<dbReference type="PANTHER" id="PTHR47690">
    <property type="entry name" value="GLUCOKINASE"/>
    <property type="match status" value="1"/>
</dbReference>